<dbReference type="InterPro" id="IPR036188">
    <property type="entry name" value="FAD/NAD-bd_sf"/>
</dbReference>
<evidence type="ECO:0000259" key="2">
    <source>
        <dbReference type="Pfam" id="PF01266"/>
    </source>
</evidence>
<feature type="compositionally biased region" description="Polar residues" evidence="1">
    <location>
        <begin position="18"/>
        <end position="28"/>
    </location>
</feature>
<reference evidence="3 4" key="1">
    <citation type="journal article" date="2017" name="G3 (Bethesda)">
        <title>First Draft Genome Sequence of the Pathogenic Fungus Lomentospora prolificans (Formerly Scedosporium prolificans).</title>
        <authorList>
            <person name="Luo R."/>
            <person name="Zimin A."/>
            <person name="Workman R."/>
            <person name="Fan Y."/>
            <person name="Pertea G."/>
            <person name="Grossman N."/>
            <person name="Wear M.P."/>
            <person name="Jia B."/>
            <person name="Miller H."/>
            <person name="Casadevall A."/>
            <person name="Timp W."/>
            <person name="Zhang S.X."/>
            <person name="Salzberg S.L."/>
        </authorList>
    </citation>
    <scope>NUCLEOTIDE SEQUENCE [LARGE SCALE GENOMIC DNA]</scope>
    <source>
        <strain evidence="3 4">JHH-5317</strain>
    </source>
</reference>
<evidence type="ECO:0000313" key="3">
    <source>
        <dbReference type="EMBL" id="PKS05831.1"/>
    </source>
</evidence>
<dbReference type="PANTHER" id="PTHR13847">
    <property type="entry name" value="SARCOSINE DEHYDROGENASE-RELATED"/>
    <property type="match status" value="1"/>
</dbReference>
<evidence type="ECO:0000313" key="4">
    <source>
        <dbReference type="Proteomes" id="UP000233524"/>
    </source>
</evidence>
<evidence type="ECO:0000256" key="1">
    <source>
        <dbReference type="SAM" id="MobiDB-lite"/>
    </source>
</evidence>
<accession>A0A2N3N078</accession>
<dbReference type="VEuPathDB" id="FungiDB:jhhlp_007660"/>
<feature type="compositionally biased region" description="Polar residues" evidence="1">
    <location>
        <begin position="357"/>
        <end position="368"/>
    </location>
</feature>
<dbReference type="PANTHER" id="PTHR13847:SF129">
    <property type="entry name" value="FAD DEPENDENT OXIDOREDUCTASE"/>
    <property type="match status" value="1"/>
</dbReference>
<sequence length="481" mass="51249">MTGFALQDGQADLPSPNPTSSYWHRSPSSTLLGHRTTAELPEKVDVVVIGSGITGAFAARELVEEKGRGVLLLEAREVAWGATGRNGGHCQPFVYGSPPHRAAFELRNYVYLKNFVEANKIPCDWATTTGVHALYTTDLVEIAQQNLQRLKELAPHLAKTATLITPTTSNPTLQDLRVPHAKAAVVQTNAASLWPYRLVAWIIENLLASHSAAAFNLQTGTPALDVQRFGASWIVHTPRGQVAAESVLVACNGYVSRVLPRFTGLVVPVRGQVAALCPAGRKGDGALGHTYVFLAARQGEGTTAMDDYLIQAEGGEKELIYGGGRVRGTDKGWAISDDDEIDPVVSRHLRRNLHHVLSSTSHDSTNGSAKAAGENGGQDPMPASFEWTGIMGHSADGVPWVGQVPPDLGGGDGLWVCGGYTGHGMPVASLSAIAVVDMMCGARGDDVDLPPEFRITDERIARARSRGVVGTESAEEMIGFI</sequence>
<dbReference type="GO" id="GO:0005737">
    <property type="term" value="C:cytoplasm"/>
    <property type="evidence" value="ECO:0007669"/>
    <property type="project" value="TreeGrafter"/>
</dbReference>
<gene>
    <name evidence="3" type="ORF">jhhlp_007660</name>
</gene>
<dbReference type="Proteomes" id="UP000233524">
    <property type="component" value="Unassembled WGS sequence"/>
</dbReference>
<comment type="caution">
    <text evidence="3">The sequence shown here is derived from an EMBL/GenBank/DDBJ whole genome shotgun (WGS) entry which is preliminary data.</text>
</comment>
<dbReference type="EMBL" id="NLAX01001139">
    <property type="protein sequence ID" value="PKS05831.1"/>
    <property type="molecule type" value="Genomic_DNA"/>
</dbReference>
<dbReference type="OrthoDB" id="429143at2759"/>
<dbReference type="Pfam" id="PF01266">
    <property type="entry name" value="DAO"/>
    <property type="match status" value="1"/>
</dbReference>
<feature type="region of interest" description="Disordered" evidence="1">
    <location>
        <begin position="356"/>
        <end position="379"/>
    </location>
</feature>
<dbReference type="InterPro" id="IPR006076">
    <property type="entry name" value="FAD-dep_OxRdtase"/>
</dbReference>
<dbReference type="Gene3D" id="3.30.9.10">
    <property type="entry name" value="D-Amino Acid Oxidase, subunit A, domain 2"/>
    <property type="match status" value="1"/>
</dbReference>
<organism evidence="3 4">
    <name type="scientific">Lomentospora prolificans</name>
    <dbReference type="NCBI Taxonomy" id="41688"/>
    <lineage>
        <taxon>Eukaryota</taxon>
        <taxon>Fungi</taxon>
        <taxon>Dikarya</taxon>
        <taxon>Ascomycota</taxon>
        <taxon>Pezizomycotina</taxon>
        <taxon>Sordariomycetes</taxon>
        <taxon>Hypocreomycetidae</taxon>
        <taxon>Microascales</taxon>
        <taxon>Microascaceae</taxon>
        <taxon>Lomentospora</taxon>
    </lineage>
</organism>
<feature type="region of interest" description="Disordered" evidence="1">
    <location>
        <begin position="1"/>
        <end position="28"/>
    </location>
</feature>
<dbReference type="Gene3D" id="3.50.50.60">
    <property type="entry name" value="FAD/NAD(P)-binding domain"/>
    <property type="match status" value="1"/>
</dbReference>
<dbReference type="InParanoid" id="A0A2N3N078"/>
<feature type="domain" description="FAD dependent oxidoreductase" evidence="2">
    <location>
        <begin position="45"/>
        <end position="437"/>
    </location>
</feature>
<protein>
    <recommendedName>
        <fullName evidence="2">FAD dependent oxidoreductase domain-containing protein</fullName>
    </recommendedName>
</protein>
<dbReference type="SUPFAM" id="SSF51905">
    <property type="entry name" value="FAD/NAD(P)-binding domain"/>
    <property type="match status" value="1"/>
</dbReference>
<proteinExistence type="predicted"/>
<name>A0A2N3N078_9PEZI</name>
<dbReference type="STRING" id="41688.A0A2N3N078"/>
<dbReference type="AlphaFoldDB" id="A0A2N3N078"/>
<keyword evidence="4" id="KW-1185">Reference proteome</keyword>